<gene>
    <name evidence="12" type="ORF">PVAND_003538</name>
</gene>
<evidence type="ECO:0000256" key="7">
    <source>
        <dbReference type="ARBA" id="ARBA00022989"/>
    </source>
</evidence>
<evidence type="ECO:0000256" key="3">
    <source>
        <dbReference type="ARBA" id="ARBA00008895"/>
    </source>
</evidence>
<evidence type="ECO:0000256" key="9">
    <source>
        <dbReference type="ARBA" id="ARBA00023211"/>
    </source>
</evidence>
<feature type="transmembrane region" description="Helical" evidence="10">
    <location>
        <begin position="12"/>
        <end position="31"/>
    </location>
</feature>
<name>A0A9J6BW51_POLVA</name>
<sequence>MFKRIFKFFLKLLRNFIVTFIFCEFLIYYVVIYQCNYKSVDNENINDGLKAMILADTHMLGPFKGHPFDRLRREWQMKRSFQTAMQIFKPDVVFILGDVFDEGNWVNDKQYQEYVDRFHTLFYVPSTTRLYAILGNHDVNFHYAMHPHLVNRFSKAFNFTSGVNLIREKKVTADGTKRIVNFVTINSMAMEGDECYLCHQAKEALKSIGKKLEILKQKNRHSPPFVMQHFPTYRNSDENCIEIDSENTDITVYREKWEVLSKSASEFIAKTIEPRGYFSGHTHRYCMYGNDYGIYEHTIASFNWRNINMPSFLLAVFTPDDYSISKCDMPKETTVIICYIVGTIMPIIFAIINCKYPMRNLVRNFLRFSLIRIKFSPAAGLSG</sequence>
<proteinExistence type="inferred from homology"/>
<comment type="subcellular location">
    <subcellularLocation>
        <location evidence="2">Membrane</location>
        <topology evidence="2">Multi-pass membrane protein</topology>
    </subcellularLocation>
</comment>
<dbReference type="GO" id="GO:0016020">
    <property type="term" value="C:membrane"/>
    <property type="evidence" value="ECO:0007669"/>
    <property type="project" value="UniProtKB-SubCell"/>
</dbReference>
<dbReference type="Gene3D" id="3.60.21.10">
    <property type="match status" value="1"/>
</dbReference>
<comment type="cofactor">
    <cofactor evidence="1">
        <name>Mn(2+)</name>
        <dbReference type="ChEBI" id="CHEBI:29035"/>
    </cofactor>
</comment>
<keyword evidence="8 10" id="KW-0472">Membrane</keyword>
<comment type="similarity">
    <text evidence="3">Belongs to the metallophosphoesterase superfamily. MPPE1 family.</text>
</comment>
<organism evidence="12 13">
    <name type="scientific">Polypedilum vanderplanki</name>
    <name type="common">Sleeping chironomid midge</name>
    <dbReference type="NCBI Taxonomy" id="319348"/>
    <lineage>
        <taxon>Eukaryota</taxon>
        <taxon>Metazoa</taxon>
        <taxon>Ecdysozoa</taxon>
        <taxon>Arthropoda</taxon>
        <taxon>Hexapoda</taxon>
        <taxon>Insecta</taxon>
        <taxon>Pterygota</taxon>
        <taxon>Neoptera</taxon>
        <taxon>Endopterygota</taxon>
        <taxon>Diptera</taxon>
        <taxon>Nematocera</taxon>
        <taxon>Chironomoidea</taxon>
        <taxon>Chironomidae</taxon>
        <taxon>Chironominae</taxon>
        <taxon>Polypedilum</taxon>
        <taxon>Polypedilum</taxon>
    </lineage>
</organism>
<comment type="caution">
    <text evidence="12">The sequence shown here is derived from an EMBL/GenBank/DDBJ whole genome shotgun (WGS) entry which is preliminary data.</text>
</comment>
<evidence type="ECO:0000256" key="1">
    <source>
        <dbReference type="ARBA" id="ARBA00001936"/>
    </source>
</evidence>
<dbReference type="AlphaFoldDB" id="A0A9J6BW51"/>
<keyword evidence="6" id="KW-0378">Hydrolase</keyword>
<evidence type="ECO:0000256" key="4">
    <source>
        <dbReference type="ARBA" id="ARBA00022692"/>
    </source>
</evidence>
<dbReference type="GO" id="GO:0016787">
    <property type="term" value="F:hydrolase activity"/>
    <property type="evidence" value="ECO:0007669"/>
    <property type="project" value="UniProtKB-KW"/>
</dbReference>
<evidence type="ECO:0000256" key="2">
    <source>
        <dbReference type="ARBA" id="ARBA00004141"/>
    </source>
</evidence>
<evidence type="ECO:0000256" key="10">
    <source>
        <dbReference type="SAM" id="Phobius"/>
    </source>
</evidence>
<protein>
    <recommendedName>
        <fullName evidence="11">Calcineurin-like phosphoesterase domain-containing protein</fullName>
    </recommendedName>
</protein>
<evidence type="ECO:0000313" key="12">
    <source>
        <dbReference type="EMBL" id="KAG5673494.1"/>
    </source>
</evidence>
<dbReference type="GO" id="GO:0046872">
    <property type="term" value="F:metal ion binding"/>
    <property type="evidence" value="ECO:0007669"/>
    <property type="project" value="UniProtKB-KW"/>
</dbReference>
<dbReference type="SUPFAM" id="SSF56300">
    <property type="entry name" value="Metallo-dependent phosphatases"/>
    <property type="match status" value="1"/>
</dbReference>
<dbReference type="Pfam" id="PF00149">
    <property type="entry name" value="Metallophos"/>
    <property type="match status" value="1"/>
</dbReference>
<dbReference type="EMBL" id="JADBJN010000003">
    <property type="protein sequence ID" value="KAG5673494.1"/>
    <property type="molecule type" value="Genomic_DNA"/>
</dbReference>
<feature type="domain" description="Calcineurin-like phosphoesterase" evidence="11">
    <location>
        <begin position="50"/>
        <end position="285"/>
    </location>
</feature>
<reference evidence="12" key="1">
    <citation type="submission" date="2021-03" db="EMBL/GenBank/DDBJ databases">
        <title>Chromosome level genome of the anhydrobiotic midge Polypedilum vanderplanki.</title>
        <authorList>
            <person name="Yoshida Y."/>
            <person name="Kikawada T."/>
            <person name="Gusev O."/>
        </authorList>
    </citation>
    <scope>NUCLEOTIDE SEQUENCE</scope>
    <source>
        <strain evidence="12">NIAS01</strain>
        <tissue evidence="12">Whole body or cell culture</tissue>
    </source>
</reference>
<dbReference type="Proteomes" id="UP001107558">
    <property type="component" value="Chromosome 3"/>
</dbReference>
<dbReference type="PANTHER" id="PTHR13315">
    <property type="entry name" value="METALLO PHOSPHOESTERASE RELATED"/>
    <property type="match status" value="1"/>
</dbReference>
<keyword evidence="4 10" id="KW-0812">Transmembrane</keyword>
<keyword evidence="7 10" id="KW-1133">Transmembrane helix</keyword>
<dbReference type="InterPro" id="IPR004843">
    <property type="entry name" value="Calcineurin-like_PHP"/>
</dbReference>
<evidence type="ECO:0000256" key="5">
    <source>
        <dbReference type="ARBA" id="ARBA00022723"/>
    </source>
</evidence>
<dbReference type="OrthoDB" id="7663298at2759"/>
<keyword evidence="13" id="KW-1185">Reference proteome</keyword>
<accession>A0A9J6BW51</accession>
<evidence type="ECO:0000313" key="13">
    <source>
        <dbReference type="Proteomes" id="UP001107558"/>
    </source>
</evidence>
<dbReference type="GO" id="GO:0006506">
    <property type="term" value="P:GPI anchor biosynthetic process"/>
    <property type="evidence" value="ECO:0007669"/>
    <property type="project" value="InterPro"/>
</dbReference>
<feature type="transmembrane region" description="Helical" evidence="10">
    <location>
        <begin position="334"/>
        <end position="354"/>
    </location>
</feature>
<evidence type="ECO:0000256" key="6">
    <source>
        <dbReference type="ARBA" id="ARBA00022801"/>
    </source>
</evidence>
<evidence type="ECO:0000256" key="8">
    <source>
        <dbReference type="ARBA" id="ARBA00023136"/>
    </source>
</evidence>
<evidence type="ECO:0000259" key="11">
    <source>
        <dbReference type="Pfam" id="PF00149"/>
    </source>
</evidence>
<dbReference type="PANTHER" id="PTHR13315:SF0">
    <property type="entry name" value="METALLOPHOSPHOESTERASE 1"/>
    <property type="match status" value="1"/>
</dbReference>
<keyword evidence="5" id="KW-0479">Metal-binding</keyword>
<keyword evidence="9" id="KW-0464">Manganese</keyword>
<dbReference type="InterPro" id="IPR029052">
    <property type="entry name" value="Metallo-depent_PP-like"/>
</dbReference>
<dbReference type="InterPro" id="IPR033308">
    <property type="entry name" value="PGAP5/Cdc1/Ted1"/>
</dbReference>